<dbReference type="Gene3D" id="3.40.50.1980">
    <property type="entry name" value="Nitrogenase molybdenum iron protein domain"/>
    <property type="match status" value="3"/>
</dbReference>
<dbReference type="OrthoDB" id="9802175at2"/>
<proteinExistence type="predicted"/>
<dbReference type="EMBL" id="CBXI010000007">
    <property type="protein sequence ID" value="CDL90442.1"/>
    <property type="molecule type" value="Genomic_DNA"/>
</dbReference>
<dbReference type="GeneID" id="29418125"/>
<dbReference type="Proteomes" id="UP000019482">
    <property type="component" value="Unassembled WGS sequence"/>
</dbReference>
<dbReference type="InterPro" id="IPR000510">
    <property type="entry name" value="Nase/OxRdtase_comp1"/>
</dbReference>
<dbReference type="Pfam" id="PF00148">
    <property type="entry name" value="Oxidored_nitro"/>
    <property type="match status" value="1"/>
</dbReference>
<keyword evidence="3" id="KW-1185">Reference proteome</keyword>
<dbReference type="PANTHER" id="PTHR33712">
    <property type="entry name" value="LIGHT-INDEPENDENT PROTOCHLOROPHYLLIDE REDUCTASE SUBUNIT B"/>
    <property type="match status" value="1"/>
</dbReference>
<dbReference type="InterPro" id="IPR050152">
    <property type="entry name" value="ChlB/BchB/BchZ"/>
</dbReference>
<dbReference type="PANTHER" id="PTHR33712:SF7">
    <property type="entry name" value="LIGHT-INDEPENDENT PROTOCHLOROPHYLLIDE REDUCTASE SUBUNIT B"/>
    <property type="match status" value="1"/>
</dbReference>
<protein>
    <recommendedName>
        <fullName evidence="1">Nitrogenase/oxidoreductase component 1 domain-containing protein</fullName>
    </recommendedName>
</protein>
<dbReference type="GO" id="GO:0016491">
    <property type="term" value="F:oxidoreductase activity"/>
    <property type="evidence" value="ECO:0007669"/>
    <property type="project" value="InterPro"/>
</dbReference>
<evidence type="ECO:0000313" key="2">
    <source>
        <dbReference type="EMBL" id="CDL90442.1"/>
    </source>
</evidence>
<dbReference type="RefSeq" id="WP_017751567.1">
    <property type="nucleotide sequence ID" value="NZ_CBXI010000007.1"/>
</dbReference>
<gene>
    <name evidence="2" type="ORF">CTDIVETGP_0512</name>
</gene>
<comment type="caution">
    <text evidence="2">The sequence shown here is derived from an EMBL/GenBank/DDBJ whole genome shotgun (WGS) entry which is preliminary data.</text>
</comment>
<name>W6NEH1_CLOTY</name>
<feature type="domain" description="Nitrogenase/oxidoreductase component 1" evidence="1">
    <location>
        <begin position="16"/>
        <end position="439"/>
    </location>
</feature>
<dbReference type="SUPFAM" id="SSF53807">
    <property type="entry name" value="Helical backbone' metal receptor"/>
    <property type="match status" value="1"/>
</dbReference>
<dbReference type="AlphaFoldDB" id="W6NEH1"/>
<reference evidence="2 3" key="1">
    <citation type="journal article" date="2015" name="Genome Announc.">
        <title>Draft Genome Sequence of Clostridium tyrobutyricum Strain DIVETGP, Isolated from Cow's Milk for Grana Padano Production.</title>
        <authorList>
            <person name="Soggiu A."/>
            <person name="Piras C."/>
            <person name="Gaiarsa S."/>
            <person name="Sassera D."/>
            <person name="Roncada P."/>
            <person name="Bendixen E."/>
            <person name="Brasca M."/>
            <person name="Bonizzi L."/>
        </authorList>
    </citation>
    <scope>NUCLEOTIDE SEQUENCE [LARGE SCALE GENOMIC DNA]</scope>
    <source>
        <strain evidence="2 3">DIVETGP</strain>
    </source>
</reference>
<evidence type="ECO:0000259" key="1">
    <source>
        <dbReference type="Pfam" id="PF00148"/>
    </source>
</evidence>
<sequence>MNINNTSIVEVSRNSCAFSGALQVVESIEKVVPIVHSTAGCTIQQYLGVNKVSGNKGSGYAGGVQASSSNVIEKQIIFGGTSRLREQIKNTIKVMDADLYVVLSGCATELVGDDIPAMTKEAQEQRYPVINIQTPGFKGDIHYGYEVTLRTLIEQLHKIYEVASERVKGLVNVFGVIPNQDVFWQGNLFELKRILESIGLKVNTLFGFGQNIENWRQVPNAELNLVFSPWGIKAAKYLKDKYNIPYLNFESLPVGLSSTSSFIEKVGNQLSIDENKINEFIKNEESKLNYYLENIADFYYEYNLQKEFAIVSETGYTLGIIEFLVEIGFIPKTIIITDISEDNYEDNYRKYLDKKLHALLPLNQVNLYFEEDLEKINEIIKNSEVELILGSSLENKISDEINVPVQHISFPIWDSVILDKTYIGYKGATTLLEDIATLIRNFN</sequence>
<accession>W6NEH1</accession>
<evidence type="ECO:0000313" key="3">
    <source>
        <dbReference type="Proteomes" id="UP000019482"/>
    </source>
</evidence>
<organism evidence="2 3">
    <name type="scientific">Clostridium tyrobutyricum DIVETGP</name>
    <dbReference type="NCBI Taxonomy" id="1408889"/>
    <lineage>
        <taxon>Bacteria</taxon>
        <taxon>Bacillati</taxon>
        <taxon>Bacillota</taxon>
        <taxon>Clostridia</taxon>
        <taxon>Eubacteriales</taxon>
        <taxon>Clostridiaceae</taxon>
        <taxon>Clostridium</taxon>
    </lineage>
</organism>